<feature type="region of interest" description="Disordered" evidence="1">
    <location>
        <begin position="587"/>
        <end position="723"/>
    </location>
</feature>
<organism evidence="2 3">
    <name type="scientific">Elasticomyces elasticus</name>
    <dbReference type="NCBI Taxonomy" id="574655"/>
    <lineage>
        <taxon>Eukaryota</taxon>
        <taxon>Fungi</taxon>
        <taxon>Dikarya</taxon>
        <taxon>Ascomycota</taxon>
        <taxon>Pezizomycotina</taxon>
        <taxon>Dothideomycetes</taxon>
        <taxon>Dothideomycetidae</taxon>
        <taxon>Mycosphaerellales</taxon>
        <taxon>Teratosphaeriaceae</taxon>
        <taxon>Elasticomyces</taxon>
    </lineage>
</organism>
<sequence length="1638" mass="172930">MFSRRRRGSSNPPVDRETHAAAAAAAVLASKNSHAALSSAAAAAALRSRTTTPEPVGNLVTKRMARRGSVSSVGSGSIIGSGMRGGVARGGLQRTNSGGSMTERTFRSPSPGGERNSYNGAVSPAADAPPVPALPRDLATRGGAHQRSSSMDPPQRMMSPPPKRGGRGASVDRGSLMTPATSRQDKRLSNVAEKDEGGNNGRVNFSRPMSSQQSSPVTASAPVATSSGAKKYTHGTGSWFSQPTGSGDATNARPRTADGNFGRKQKPAPFPTQPLPSSVSYDADDTTMVYDPNTRTFTAKPRAKPKEPVPPSPTLPNSAPPKPGTYDPNTRSIVPTQSGATRSVPGESTAKKQRPSIPPVETALEPPPRNPARISPSPSPSSPRAMGFLHHQPSIVREDPEGEDEAASTPPQLSARIIQTSAGPAKSYVAPSKEHQRSASLDVPKRSPIGNGNGRGRQESVSPARSAHFSPSPIVEAVRHDPPPRSISPVKSALKHHRSPSSSVRTTSPMAIFSPTAPRAPASEVSDLTSNASEDAGFAGEPSMKKEKKRARVSFDEQPREIDAQGAVAVPKAIVTAIGGSLSLRDRSPAVDEELDQELMKPRPALPSFGSVRRGVRAGSPPEKVTEMPPEREGMSKDHAIAGILSNAHAQQKKDPEPPLPPDVTSNDAVNYGSDDSEPEESSFRPDVGSTPGKTSHPQPLQPRRLSVDELDLQPTRTRDFATENTTIRQMATVQDADVPAINLQPPTPGDEVGKELGDVQDTDEISPRPQRSFEAFNVPGSWAEESSDYRNVAAPLSTKDRIESILAQPLVEQPAPQPLVSEPVPVQTNRQPAPALEILDEESDDSGAFSDAAEDLSDLEGEGFGSLDAIVTSPIVSPTVPEFAASDKAAFGASESPSTQQAARRQGGAHSTQESEDWSKATAYWSQLSKEKKLQIEREAMSDDDEVRPTAPATAKKIKTKTAQVDTATAPTAMPKTLRGITGPTPVAEGENEVHMRRSMRGHAPTSAPAPAPQDDGVHMRRSMRGNTGNATGMAGTMRTGSQQRPQSEHIPQQERQNGPTRPMSSGGMKASRLGPGGLPLPQVPNRTRTDSENSMPGRGGQDSSFPKVSAATRQQPPPPRMQRLSSGGSTAPPAPSGPFMSQLQKQVTNDSDSESSFRKKRRRASQSTADPNTGRFNMKRSMRAGSIDRTPAMPDQRPTSPVPAAKRGGGAFSIRSLSPTGGGVFGRGKGEKLRESLRSGSVDATARGGRTTLRSNNAPSGPTMRTARPTPAPATAPSKSRFRSRFAADSDDEDDAAPRRTGGFRSRFADSDDDEPTSPPLRPVRGIPRRSGQDDGDSTDLEDEDGDGKQKPMVPAAADVEKAMEAARRKLGIPEVPAGKYAAEETKQGEALGKGSLRVSQPTSASQVVPSETPQPSSVARPEMPSGEKKKRSFMGSILRRNRSSQVSIPQLPQGGSPGAPASPPVAAPSSPQVGSPLRQTNTLPSSPSTGKLVRRTSGQPLMIRGESTFSNATAPVLRSKDSQNWPLAPPVPPIPVSHAMDGANRPNTSDGVNPEAIKLARTMRPDVGSRTQSAHMPLPDSGARRDSNAGRSVGFAPGSKEEDGNSASGGAGIYSKRTGKKKRFGMLRKAFGLYD</sequence>
<evidence type="ECO:0000313" key="2">
    <source>
        <dbReference type="EMBL" id="KAK5707903.1"/>
    </source>
</evidence>
<feature type="compositionally biased region" description="Polar residues" evidence="1">
    <location>
        <begin position="93"/>
        <end position="103"/>
    </location>
</feature>
<feature type="region of interest" description="Disordered" evidence="1">
    <location>
        <begin position="44"/>
        <end position="558"/>
    </location>
</feature>
<feature type="compositionally biased region" description="Polar residues" evidence="1">
    <location>
        <begin position="1480"/>
        <end position="1492"/>
    </location>
</feature>
<gene>
    <name evidence="2" type="ORF">LTR97_000442</name>
</gene>
<feature type="compositionally biased region" description="Gly residues" evidence="1">
    <location>
        <begin position="77"/>
        <end position="89"/>
    </location>
</feature>
<feature type="compositionally biased region" description="Polar residues" evidence="1">
    <location>
        <begin position="1167"/>
        <end position="1177"/>
    </location>
</feature>
<feature type="compositionally biased region" description="Acidic residues" evidence="1">
    <location>
        <begin position="1336"/>
        <end position="1348"/>
    </location>
</feature>
<name>A0AAN7WCT8_9PEZI</name>
<feature type="compositionally biased region" description="Low complexity" evidence="1">
    <location>
        <begin position="1264"/>
        <end position="1279"/>
    </location>
</feature>
<feature type="compositionally biased region" description="Polar residues" evidence="1">
    <location>
        <begin position="409"/>
        <end position="422"/>
    </location>
</feature>
<protein>
    <submittedName>
        <fullName evidence="2">Uncharacterized protein</fullName>
    </submittedName>
</protein>
<feature type="compositionally biased region" description="Low complexity" evidence="1">
    <location>
        <begin position="1470"/>
        <end position="1479"/>
    </location>
</feature>
<feature type="compositionally biased region" description="Low complexity" evidence="1">
    <location>
        <begin position="67"/>
        <end position="76"/>
    </location>
</feature>
<reference evidence="2" key="1">
    <citation type="submission" date="2023-08" db="EMBL/GenBank/DDBJ databases">
        <title>Black Yeasts Isolated from many extreme environments.</title>
        <authorList>
            <person name="Coleine C."/>
            <person name="Stajich J.E."/>
            <person name="Selbmann L."/>
        </authorList>
    </citation>
    <scope>NUCLEOTIDE SEQUENCE</scope>
    <source>
        <strain evidence="2">CCFEE 5810</strain>
    </source>
</reference>
<feature type="compositionally biased region" description="Basic and acidic residues" evidence="1">
    <location>
        <begin position="1230"/>
        <end position="1239"/>
    </location>
</feature>
<feature type="region of interest" description="Disordered" evidence="1">
    <location>
        <begin position="814"/>
        <end position="861"/>
    </location>
</feature>
<feature type="compositionally biased region" description="Basic and acidic residues" evidence="1">
    <location>
        <begin position="1361"/>
        <end position="1370"/>
    </location>
</feature>
<evidence type="ECO:0000256" key="1">
    <source>
        <dbReference type="SAM" id="MobiDB-lite"/>
    </source>
</evidence>
<accession>A0AAN7WCT8</accession>
<feature type="compositionally biased region" description="Basic and acidic residues" evidence="1">
    <location>
        <begin position="183"/>
        <end position="197"/>
    </location>
</feature>
<feature type="region of interest" description="Disordered" evidence="1">
    <location>
        <begin position="888"/>
        <end position="923"/>
    </location>
</feature>
<feature type="compositionally biased region" description="Basic and acidic residues" evidence="1">
    <location>
        <begin position="624"/>
        <end position="640"/>
    </location>
</feature>
<feature type="compositionally biased region" description="Polar residues" evidence="1">
    <location>
        <begin position="1141"/>
        <end position="1152"/>
    </location>
</feature>
<feature type="compositionally biased region" description="Polar residues" evidence="1">
    <location>
        <begin position="1400"/>
        <end position="1420"/>
    </location>
</feature>
<proteinExistence type="predicted"/>
<feature type="compositionally biased region" description="Low complexity" evidence="1">
    <location>
        <begin position="1123"/>
        <end position="1133"/>
    </location>
</feature>
<feature type="compositionally biased region" description="Low complexity" evidence="1">
    <location>
        <begin position="1026"/>
        <end position="1042"/>
    </location>
</feature>
<evidence type="ECO:0000313" key="3">
    <source>
        <dbReference type="Proteomes" id="UP001310594"/>
    </source>
</evidence>
<comment type="caution">
    <text evidence="2">The sequence shown here is derived from an EMBL/GenBank/DDBJ whole genome shotgun (WGS) entry which is preliminary data.</text>
</comment>
<feature type="compositionally biased region" description="Polar residues" evidence="1">
    <location>
        <begin position="235"/>
        <end position="249"/>
    </location>
</feature>
<dbReference type="Proteomes" id="UP001310594">
    <property type="component" value="Unassembled WGS sequence"/>
</dbReference>
<feature type="compositionally biased region" description="Polar residues" evidence="1">
    <location>
        <begin position="327"/>
        <end position="341"/>
    </location>
</feature>
<feature type="compositionally biased region" description="Low complexity" evidence="1">
    <location>
        <begin position="500"/>
        <end position="509"/>
    </location>
</feature>
<feature type="region of interest" description="Disordered" evidence="1">
    <location>
        <begin position="737"/>
        <end position="773"/>
    </location>
</feature>
<feature type="region of interest" description="Disordered" evidence="1">
    <location>
        <begin position="939"/>
        <end position="1622"/>
    </location>
</feature>
<feature type="compositionally biased region" description="Polar residues" evidence="1">
    <location>
        <begin position="201"/>
        <end position="228"/>
    </location>
</feature>
<dbReference type="EMBL" id="JAVRQU010000001">
    <property type="protein sequence ID" value="KAK5707903.1"/>
    <property type="molecule type" value="Genomic_DNA"/>
</dbReference>
<feature type="compositionally biased region" description="Pro residues" evidence="1">
    <location>
        <begin position="308"/>
        <end position="323"/>
    </location>
</feature>
<feature type="compositionally biased region" description="Polar residues" evidence="1">
    <location>
        <begin position="1043"/>
        <end position="1065"/>
    </location>
</feature>